<dbReference type="OrthoDB" id="5451915at2"/>
<keyword evidence="2" id="KW-1185">Reference proteome</keyword>
<name>L0DF77_SINAD</name>
<dbReference type="Proteomes" id="UP000010798">
    <property type="component" value="Chromosome"/>
</dbReference>
<evidence type="ECO:0000313" key="1">
    <source>
        <dbReference type="EMBL" id="AGA28034.1"/>
    </source>
</evidence>
<dbReference type="eggNOG" id="COG1657">
    <property type="taxonomic scope" value="Bacteria"/>
</dbReference>
<evidence type="ECO:0008006" key="3">
    <source>
        <dbReference type="Google" id="ProtNLM"/>
    </source>
</evidence>
<dbReference type="Gene3D" id="1.50.10.20">
    <property type="match status" value="1"/>
</dbReference>
<dbReference type="SUPFAM" id="SSF48239">
    <property type="entry name" value="Terpenoid cyclases/Protein prenyltransferases"/>
    <property type="match status" value="1"/>
</dbReference>
<organism evidence="1 2">
    <name type="scientific">Singulisphaera acidiphila (strain ATCC BAA-1392 / DSM 18658 / VKM B-2454 / MOB10)</name>
    <dbReference type="NCBI Taxonomy" id="886293"/>
    <lineage>
        <taxon>Bacteria</taxon>
        <taxon>Pseudomonadati</taxon>
        <taxon>Planctomycetota</taxon>
        <taxon>Planctomycetia</taxon>
        <taxon>Isosphaerales</taxon>
        <taxon>Isosphaeraceae</taxon>
        <taxon>Singulisphaera</taxon>
    </lineage>
</organism>
<dbReference type="EMBL" id="CP003364">
    <property type="protein sequence ID" value="AGA28034.1"/>
    <property type="molecule type" value="Genomic_DNA"/>
</dbReference>
<dbReference type="KEGG" id="saci:Sinac_3801"/>
<sequence length="309" mass="32990">MRSNVSWITAASELLLRLRSDADAWGYRPGDPPAVEPTVLAGLGLRCTGASTNQAASIEAPARAAHWVARMQRPDGSVRLSAELAVPQWATSYALLLWANVDGFAPQGTLAAQWLEQSRGKSFPKTPENPVGHDTTLVGWPWVEGTHSWVEPTAMALVALARIGPNRSPRVTEGARLLADRALSTGGWNYGNSAVFQAILRPQPGPTGLALLALACLGIQDRSVEPALAYLESALPGIRSPQSLCWGILGLSAWNRRPAQATEWLRNAYDALTAEATDDPFGLAHIVLAASEQALDVLGLPVRKEAKSS</sequence>
<proteinExistence type="predicted"/>
<gene>
    <name evidence="1" type="ordered locus">Sinac_3801</name>
</gene>
<reference evidence="1 2" key="1">
    <citation type="submission" date="2012-02" db="EMBL/GenBank/DDBJ databases">
        <title>Complete sequence of chromosome of Singulisphaera acidiphila DSM 18658.</title>
        <authorList>
            <consortium name="US DOE Joint Genome Institute (JGI-PGF)"/>
            <person name="Lucas S."/>
            <person name="Copeland A."/>
            <person name="Lapidus A."/>
            <person name="Glavina del Rio T."/>
            <person name="Dalin E."/>
            <person name="Tice H."/>
            <person name="Bruce D."/>
            <person name="Goodwin L."/>
            <person name="Pitluck S."/>
            <person name="Peters L."/>
            <person name="Ovchinnikova G."/>
            <person name="Chertkov O."/>
            <person name="Kyrpides N."/>
            <person name="Mavromatis K."/>
            <person name="Ivanova N."/>
            <person name="Brettin T."/>
            <person name="Detter J.C."/>
            <person name="Han C."/>
            <person name="Larimer F."/>
            <person name="Land M."/>
            <person name="Hauser L."/>
            <person name="Markowitz V."/>
            <person name="Cheng J.-F."/>
            <person name="Hugenholtz P."/>
            <person name="Woyke T."/>
            <person name="Wu D."/>
            <person name="Tindall B."/>
            <person name="Pomrenke H."/>
            <person name="Brambilla E."/>
            <person name="Klenk H.-P."/>
            <person name="Eisen J.A."/>
        </authorList>
    </citation>
    <scope>NUCLEOTIDE SEQUENCE [LARGE SCALE GENOMIC DNA]</scope>
    <source>
        <strain evidence="2">ATCC BAA-1392 / DSM 18658 / VKM B-2454 / MOB10</strain>
    </source>
</reference>
<dbReference type="STRING" id="886293.Sinac_3801"/>
<protein>
    <recommendedName>
        <fullName evidence="3">Squalene cyclase C-terminal domain-containing protein</fullName>
    </recommendedName>
</protein>
<accession>L0DF77</accession>
<dbReference type="RefSeq" id="WP_015247173.1">
    <property type="nucleotide sequence ID" value="NC_019892.1"/>
</dbReference>
<dbReference type="AlphaFoldDB" id="L0DF77"/>
<dbReference type="HOGENOM" id="CLU_075297_0_0_0"/>
<evidence type="ECO:0000313" key="2">
    <source>
        <dbReference type="Proteomes" id="UP000010798"/>
    </source>
</evidence>
<dbReference type="InterPro" id="IPR008930">
    <property type="entry name" value="Terpenoid_cyclase/PrenylTrfase"/>
</dbReference>